<feature type="domain" description="Glycosyltransferase 2-like" evidence="9">
    <location>
        <begin position="5"/>
        <end position="166"/>
    </location>
</feature>
<reference evidence="10 11" key="1">
    <citation type="submission" date="2016-11" db="EMBL/GenBank/DDBJ databases">
        <authorList>
            <person name="Jaros S."/>
            <person name="Januszkiewicz K."/>
            <person name="Wedrychowicz H."/>
        </authorList>
    </citation>
    <scope>NUCLEOTIDE SEQUENCE [LARGE SCALE GENOMIC DNA]</scope>
    <source>
        <strain evidence="10 11">YL228</strain>
    </source>
</reference>
<dbReference type="SUPFAM" id="SSF53448">
    <property type="entry name" value="Nucleotide-diphospho-sugar transferases"/>
    <property type="match status" value="1"/>
</dbReference>
<keyword evidence="6 8" id="KW-1133">Transmembrane helix</keyword>
<dbReference type="GO" id="GO:0099621">
    <property type="term" value="F:undecaprenyl-phosphate 4-deoxy-4-formamido-L-arabinose transferase activity"/>
    <property type="evidence" value="ECO:0007669"/>
    <property type="project" value="TreeGrafter"/>
</dbReference>
<dbReference type="Proteomes" id="UP000183461">
    <property type="component" value="Unassembled WGS sequence"/>
</dbReference>
<evidence type="ECO:0000259" key="9">
    <source>
        <dbReference type="Pfam" id="PF00535"/>
    </source>
</evidence>
<evidence type="ECO:0000313" key="10">
    <source>
        <dbReference type="EMBL" id="SFW23281.1"/>
    </source>
</evidence>
<dbReference type="InterPro" id="IPR001173">
    <property type="entry name" value="Glyco_trans_2-like"/>
</dbReference>
<dbReference type="Pfam" id="PF00535">
    <property type="entry name" value="Glycos_transf_2"/>
    <property type="match status" value="1"/>
</dbReference>
<evidence type="ECO:0000256" key="5">
    <source>
        <dbReference type="ARBA" id="ARBA00022985"/>
    </source>
</evidence>
<keyword evidence="2" id="KW-0328">Glycosyltransferase</keyword>
<dbReference type="Gene3D" id="3.90.550.10">
    <property type="entry name" value="Spore Coat Polysaccharide Biosynthesis Protein SpsA, Chain A"/>
    <property type="match status" value="1"/>
</dbReference>
<evidence type="ECO:0000256" key="3">
    <source>
        <dbReference type="ARBA" id="ARBA00022679"/>
    </source>
</evidence>
<dbReference type="GO" id="GO:0009103">
    <property type="term" value="P:lipopolysaccharide biosynthetic process"/>
    <property type="evidence" value="ECO:0007669"/>
    <property type="project" value="UniProtKB-KW"/>
</dbReference>
<feature type="transmembrane region" description="Helical" evidence="8">
    <location>
        <begin position="267"/>
        <end position="292"/>
    </location>
</feature>
<dbReference type="InterPro" id="IPR050256">
    <property type="entry name" value="Glycosyltransferase_2"/>
</dbReference>
<evidence type="ECO:0000313" key="11">
    <source>
        <dbReference type="Proteomes" id="UP000183461"/>
    </source>
</evidence>
<proteinExistence type="predicted"/>
<dbReference type="AlphaFoldDB" id="A0A1K1MJM3"/>
<protein>
    <submittedName>
        <fullName evidence="10">Glycosyltransferase involved in cell wall bisynthesis</fullName>
    </submittedName>
</protein>
<dbReference type="CDD" id="cd04187">
    <property type="entry name" value="DPM1_like_bac"/>
    <property type="match status" value="1"/>
</dbReference>
<dbReference type="PANTHER" id="PTHR48090:SF3">
    <property type="entry name" value="UNDECAPRENYL-PHOSPHATE 4-DEOXY-4-FORMAMIDO-L-ARABINOSE TRANSFERASE"/>
    <property type="match status" value="1"/>
</dbReference>
<dbReference type="PANTHER" id="PTHR48090">
    <property type="entry name" value="UNDECAPRENYL-PHOSPHATE 4-DEOXY-4-FORMAMIDO-L-ARABINOSE TRANSFERASE-RELATED"/>
    <property type="match status" value="1"/>
</dbReference>
<sequence>MRLVSILVPAFNEEESIVELYKEVDKNLKDVEDVEWELWVVNDGSSDMTEKVVLELTEKDKRVHLISFRKNFGKSPALQAGLRHVNGDIIFTMDADLQDDPVELSNFIKKLDEGYDMVVGWKQKRLDPLEKRIPSKIFNSVTSKIAGFKLHDFDCGYKCFRREVADSLDIYGELHRYIPVLAYRNGFRITEMPVHHRERKHGRSKYGLERYMRGFLDSLTTAFLLKFSDRPMYFFGRVGVIFSITGFLICLIMAIEWFMGYKIGDRPLLLLGVLLIIVGFLSVSTGFVCNLITDQNYRKNYSEHHIKIIK</sequence>
<keyword evidence="3 10" id="KW-0808">Transferase</keyword>
<evidence type="ECO:0000256" key="6">
    <source>
        <dbReference type="ARBA" id="ARBA00022989"/>
    </source>
</evidence>
<evidence type="ECO:0000256" key="7">
    <source>
        <dbReference type="ARBA" id="ARBA00023136"/>
    </source>
</evidence>
<keyword evidence="1" id="KW-1003">Cell membrane</keyword>
<dbReference type="EMBL" id="FPIP01000002">
    <property type="protein sequence ID" value="SFW23281.1"/>
    <property type="molecule type" value="Genomic_DNA"/>
</dbReference>
<gene>
    <name evidence="10" type="ORF">SAMN02910280_1267</name>
</gene>
<dbReference type="GO" id="GO:0005886">
    <property type="term" value="C:plasma membrane"/>
    <property type="evidence" value="ECO:0007669"/>
    <property type="project" value="TreeGrafter"/>
</dbReference>
<name>A0A1K1MJM3_RUMFL</name>
<evidence type="ECO:0000256" key="2">
    <source>
        <dbReference type="ARBA" id="ARBA00022676"/>
    </source>
</evidence>
<feature type="transmembrane region" description="Helical" evidence="8">
    <location>
        <begin position="234"/>
        <end position="255"/>
    </location>
</feature>
<dbReference type="InterPro" id="IPR029044">
    <property type="entry name" value="Nucleotide-diphossugar_trans"/>
</dbReference>
<keyword evidence="7 8" id="KW-0472">Membrane</keyword>
<keyword evidence="5" id="KW-0448">Lipopolysaccharide biosynthesis</keyword>
<evidence type="ECO:0000256" key="8">
    <source>
        <dbReference type="SAM" id="Phobius"/>
    </source>
</evidence>
<keyword evidence="4 8" id="KW-0812">Transmembrane</keyword>
<organism evidence="10 11">
    <name type="scientific">Ruminococcus flavefaciens</name>
    <dbReference type="NCBI Taxonomy" id="1265"/>
    <lineage>
        <taxon>Bacteria</taxon>
        <taxon>Bacillati</taxon>
        <taxon>Bacillota</taxon>
        <taxon>Clostridia</taxon>
        <taxon>Eubacteriales</taxon>
        <taxon>Oscillospiraceae</taxon>
        <taxon>Ruminococcus</taxon>
    </lineage>
</organism>
<accession>A0A1K1MJM3</accession>
<evidence type="ECO:0000256" key="1">
    <source>
        <dbReference type="ARBA" id="ARBA00022475"/>
    </source>
</evidence>
<evidence type="ECO:0000256" key="4">
    <source>
        <dbReference type="ARBA" id="ARBA00022692"/>
    </source>
</evidence>